<evidence type="ECO:0000313" key="2">
    <source>
        <dbReference type="Proteomes" id="UP000237351"/>
    </source>
</evidence>
<dbReference type="STRING" id="1414854.GQ61_05685"/>
<proteinExistence type="predicted"/>
<protein>
    <recommendedName>
        <fullName evidence="3">HEPN domain-containing protein</fullName>
    </recommendedName>
</protein>
<dbReference type="Proteomes" id="UP000237351">
    <property type="component" value="Chromosome"/>
</dbReference>
<gene>
    <name evidence="1" type="ORF">GQ61_05685</name>
</gene>
<dbReference type="KEGG" id="naf:GQ61_05685"/>
<dbReference type="RefSeq" id="WP_085784360.1">
    <property type="nucleotide sequence ID" value="NZ_CP008743.1"/>
</dbReference>
<sequence length="73" mass="8386">MKYKEFPEDNLLNDTHKTSDLKIFEDLLEERKNEAYLLTKQFADQAISYLKYGNSGGIAVILSFLGASNWDSH</sequence>
<reference evidence="1 2" key="1">
    <citation type="submission" date="2014-06" db="EMBL/GenBank/DDBJ databases">
        <title>The genome of the endonuclear symbiont Nucleicultrix amoebiphila.</title>
        <authorList>
            <person name="Schulz F."/>
            <person name="Horn M."/>
        </authorList>
    </citation>
    <scope>NUCLEOTIDE SEQUENCE [LARGE SCALE GENOMIC DNA]</scope>
    <source>
        <strain evidence="1 2">FS5</strain>
    </source>
</reference>
<evidence type="ECO:0008006" key="3">
    <source>
        <dbReference type="Google" id="ProtNLM"/>
    </source>
</evidence>
<keyword evidence="2" id="KW-1185">Reference proteome</keyword>
<evidence type="ECO:0000313" key="1">
    <source>
        <dbReference type="EMBL" id="ARN84862.1"/>
    </source>
</evidence>
<dbReference type="EMBL" id="CP008743">
    <property type="protein sequence ID" value="ARN84862.1"/>
    <property type="molecule type" value="Genomic_DNA"/>
</dbReference>
<accession>A0A1W6N4W8</accession>
<organism evidence="1 2">
    <name type="scientific">Candidatus Nucleicultrix amoebiphila FS5</name>
    <dbReference type="NCBI Taxonomy" id="1414854"/>
    <lineage>
        <taxon>Bacteria</taxon>
        <taxon>Pseudomonadati</taxon>
        <taxon>Pseudomonadota</taxon>
        <taxon>Alphaproteobacteria</taxon>
        <taxon>Holosporales</taxon>
        <taxon>Candidatus Nucleicultricaceae</taxon>
        <taxon>Candidatus Nucleicultrix</taxon>
    </lineage>
</organism>
<name>A0A1W6N4W8_9PROT</name>
<dbReference type="AlphaFoldDB" id="A0A1W6N4W8"/>